<feature type="domain" description="N-acetyltransferase" evidence="2">
    <location>
        <begin position="5"/>
        <end position="207"/>
    </location>
</feature>
<dbReference type="PANTHER" id="PTHR13947">
    <property type="entry name" value="GNAT FAMILY N-ACETYLTRANSFERASE"/>
    <property type="match status" value="1"/>
</dbReference>
<evidence type="ECO:0000256" key="1">
    <source>
        <dbReference type="ARBA" id="ARBA00022679"/>
    </source>
</evidence>
<dbReference type="GO" id="GO:0008080">
    <property type="term" value="F:N-acetyltransferase activity"/>
    <property type="evidence" value="ECO:0007669"/>
    <property type="project" value="InterPro"/>
</dbReference>
<reference evidence="3" key="2">
    <citation type="submission" date="2021-09" db="EMBL/GenBank/DDBJ databases">
        <authorList>
            <person name="Gilroy R."/>
        </authorList>
    </citation>
    <scope>NUCLEOTIDE SEQUENCE</scope>
    <source>
        <strain evidence="3">ChiBcolR7-4860</strain>
    </source>
</reference>
<evidence type="ECO:0000313" key="3">
    <source>
        <dbReference type="EMBL" id="HJG41764.1"/>
    </source>
</evidence>
<name>A0A921LUF9_9BIFI</name>
<gene>
    <name evidence="3" type="ORF">K8U73_05180</name>
</gene>
<proteinExistence type="predicted"/>
<dbReference type="RefSeq" id="WP_278711254.1">
    <property type="nucleotide sequence ID" value="NZ_DYUX01000019.1"/>
</dbReference>
<protein>
    <submittedName>
        <fullName evidence="3">GNAT family N-acetyltransferase</fullName>
        <ecNumber evidence="3">2.3.1.-</ecNumber>
    </submittedName>
</protein>
<evidence type="ECO:0000313" key="4">
    <source>
        <dbReference type="Proteomes" id="UP000786560"/>
    </source>
</evidence>
<dbReference type="EMBL" id="DYUX01000019">
    <property type="protein sequence ID" value="HJG41764.1"/>
    <property type="molecule type" value="Genomic_DNA"/>
</dbReference>
<keyword evidence="1 3" id="KW-0808">Transferase</keyword>
<dbReference type="EC" id="2.3.1.-" evidence="3"/>
<dbReference type="Proteomes" id="UP000786560">
    <property type="component" value="Unassembled WGS sequence"/>
</dbReference>
<dbReference type="AlphaFoldDB" id="A0A921LUF9"/>
<keyword evidence="3" id="KW-0012">Acyltransferase</keyword>
<dbReference type="InterPro" id="IPR016181">
    <property type="entry name" value="Acyl_CoA_acyltransferase"/>
</dbReference>
<dbReference type="PROSITE" id="PS51186">
    <property type="entry name" value="GNAT"/>
    <property type="match status" value="1"/>
</dbReference>
<organism evidence="3 4">
    <name type="scientific">Bifidobacterium pullorum subsp. gallinarum</name>
    <dbReference type="NCBI Taxonomy" id="78344"/>
    <lineage>
        <taxon>Bacteria</taxon>
        <taxon>Bacillati</taxon>
        <taxon>Actinomycetota</taxon>
        <taxon>Actinomycetes</taxon>
        <taxon>Bifidobacteriales</taxon>
        <taxon>Bifidobacteriaceae</taxon>
        <taxon>Bifidobacterium</taxon>
    </lineage>
</organism>
<dbReference type="Pfam" id="PF00583">
    <property type="entry name" value="Acetyltransf_1"/>
    <property type="match status" value="1"/>
</dbReference>
<reference evidence="3" key="1">
    <citation type="journal article" date="2021" name="PeerJ">
        <title>Extensive microbial diversity within the chicken gut microbiome revealed by metagenomics and culture.</title>
        <authorList>
            <person name="Gilroy R."/>
            <person name="Ravi A."/>
            <person name="Getino M."/>
            <person name="Pursley I."/>
            <person name="Horton D.L."/>
            <person name="Alikhan N.F."/>
            <person name="Baker D."/>
            <person name="Gharbi K."/>
            <person name="Hall N."/>
            <person name="Watson M."/>
            <person name="Adriaenssens E.M."/>
            <person name="Foster-Nyarko E."/>
            <person name="Jarju S."/>
            <person name="Secka A."/>
            <person name="Antonio M."/>
            <person name="Oren A."/>
            <person name="Chaudhuri R.R."/>
            <person name="La Ragione R."/>
            <person name="Hildebrand F."/>
            <person name="Pallen M.J."/>
        </authorList>
    </citation>
    <scope>NUCLEOTIDE SEQUENCE</scope>
    <source>
        <strain evidence="3">ChiBcolR7-4860</strain>
    </source>
</reference>
<dbReference type="Gene3D" id="3.40.630.30">
    <property type="match status" value="1"/>
</dbReference>
<evidence type="ECO:0000259" key="2">
    <source>
        <dbReference type="PROSITE" id="PS51186"/>
    </source>
</evidence>
<comment type="caution">
    <text evidence="3">The sequence shown here is derived from an EMBL/GenBank/DDBJ whole genome shotgun (WGS) entry which is preliminary data.</text>
</comment>
<dbReference type="SUPFAM" id="SSF55729">
    <property type="entry name" value="Acyl-CoA N-acyltransferases (Nat)"/>
    <property type="match status" value="1"/>
</dbReference>
<dbReference type="InterPro" id="IPR000182">
    <property type="entry name" value="GNAT_dom"/>
</dbReference>
<dbReference type="InterPro" id="IPR050769">
    <property type="entry name" value="NAT_camello-type"/>
</dbReference>
<accession>A0A921LUF9</accession>
<dbReference type="PANTHER" id="PTHR13947:SF37">
    <property type="entry name" value="LD18367P"/>
    <property type="match status" value="1"/>
</dbReference>
<sequence>MTATYMIRPITPADDAAMAALIRRSLEDAGLDRPGTAYCDPQLDRLAEYYAGLERPGAYWVAVERVGSGDGCGSGDADGGGDGCDSVADSCAASGLAMNDCNAYDPGTDGIVVGGVGIAAWPGSEDTCELQKLYVAADRRGLGLGRRLLERALMFAGEHYRRCYLETHSSLQAACGLYRAMGFEFLDAPLPGGEHSAMDMWAVKKVGERDNEIYDASDK</sequence>